<evidence type="ECO:0000313" key="2">
    <source>
        <dbReference type="EMBL" id="AXI99661.1"/>
    </source>
</evidence>
<dbReference type="AlphaFoldDB" id="A0A345UGR0"/>
<dbReference type="EMBL" id="CP027806">
    <property type="protein sequence ID" value="AXI99661.1"/>
    <property type="molecule type" value="Genomic_DNA"/>
</dbReference>
<protein>
    <submittedName>
        <fullName evidence="2">GDSL-like Lipase/Acylhydrolase family protein</fullName>
    </submittedName>
</protein>
<dbReference type="GO" id="GO:0004622">
    <property type="term" value="F:phosphatidylcholine lysophospholipase activity"/>
    <property type="evidence" value="ECO:0007669"/>
    <property type="project" value="TreeGrafter"/>
</dbReference>
<proteinExistence type="predicted"/>
<name>A0A345UGR0_9BACT</name>
<dbReference type="PANTHER" id="PTHR30383:SF5">
    <property type="entry name" value="SGNH HYDROLASE-TYPE ESTERASE DOMAIN-CONTAINING PROTEIN"/>
    <property type="match status" value="1"/>
</dbReference>
<dbReference type="Gene3D" id="3.40.50.1110">
    <property type="entry name" value="SGNH hydrolase"/>
    <property type="match status" value="2"/>
</dbReference>
<dbReference type="Proteomes" id="UP000254808">
    <property type="component" value="Chromosome"/>
</dbReference>
<organism evidence="2 3">
    <name type="scientific">Cyclonatronum proteinivorum</name>
    <dbReference type="NCBI Taxonomy" id="1457365"/>
    <lineage>
        <taxon>Bacteria</taxon>
        <taxon>Pseudomonadati</taxon>
        <taxon>Balneolota</taxon>
        <taxon>Balneolia</taxon>
        <taxon>Balneolales</taxon>
        <taxon>Cyclonatronaceae</taxon>
        <taxon>Cyclonatronum</taxon>
    </lineage>
</organism>
<dbReference type="KEGG" id="cprv:CYPRO_0374"/>
<dbReference type="PANTHER" id="PTHR30383">
    <property type="entry name" value="THIOESTERASE 1/PROTEASE 1/LYSOPHOSPHOLIPASE L1"/>
    <property type="match status" value="1"/>
</dbReference>
<dbReference type="RefSeq" id="WP_114982972.1">
    <property type="nucleotide sequence ID" value="NZ_CP027806.1"/>
</dbReference>
<dbReference type="InterPro" id="IPR013830">
    <property type="entry name" value="SGNH_hydro"/>
</dbReference>
<reference evidence="2 3" key="1">
    <citation type="submission" date="2018-03" db="EMBL/GenBank/DDBJ databases">
        <title>Phenotypic and genomic properties of Cyclonatronum proteinivorum gen. nov., sp. nov., a haloalkaliphilic bacteroidete from soda lakes possessing Na+-translocating rhodopsin.</title>
        <authorList>
            <person name="Toshchakov S.V."/>
            <person name="Korzhenkov A."/>
            <person name="Samarov N.I."/>
            <person name="Kublanov I.V."/>
            <person name="Muntyan M.S."/>
            <person name="Sorokin D.Y."/>
        </authorList>
    </citation>
    <scope>NUCLEOTIDE SEQUENCE [LARGE SCALE GENOMIC DNA]</scope>
    <source>
        <strain evidence="2 3">Omega</strain>
    </source>
</reference>
<keyword evidence="3" id="KW-1185">Reference proteome</keyword>
<evidence type="ECO:0000259" key="1">
    <source>
        <dbReference type="Pfam" id="PF13472"/>
    </source>
</evidence>
<dbReference type="InterPro" id="IPR051532">
    <property type="entry name" value="Ester_Hydrolysis_Enzymes"/>
</dbReference>
<dbReference type="InterPro" id="IPR036514">
    <property type="entry name" value="SGNH_hydro_sf"/>
</dbReference>
<keyword evidence="2" id="KW-0378">Hydrolase</keyword>
<feature type="domain" description="SGNH hydrolase-type esterase" evidence="1">
    <location>
        <begin position="87"/>
        <end position="344"/>
    </location>
</feature>
<evidence type="ECO:0000313" key="3">
    <source>
        <dbReference type="Proteomes" id="UP000254808"/>
    </source>
</evidence>
<gene>
    <name evidence="2" type="ORF">CYPRO_0374</name>
</gene>
<accession>A0A345UGR0</accession>
<dbReference type="Pfam" id="PF13472">
    <property type="entry name" value="Lipase_GDSL_2"/>
    <property type="match status" value="1"/>
</dbReference>
<sequence length="373" mass="41196">MLKNLAAFFLGLFAALLLAEVLLRVWSPVEIRVRGDRILLPYHAVYEFRQAEVPGLDTQIRHTKNSLGFRGPEPDALPQDVPRIITVGGSTTEGFYLSDGRDWPAVMASSLEAAGHEVWVNNAAMDGHSTIGHLVLLEDYLLSLQPDFILVKAGLNDIGRSDSHERRIRSGLRFSSPADFIRSASYYSETVATLLHLYRMYLAGDAGIRHQFLDLKQQPVLDAIDREEADRAVAWHAHYFTDAYRTRLSRFVEMSLESGITPVLITQAILAGAGTDPVTGVDLAKLLYRGGSGYQLWRVLELYNDVTREVADAYDIPLIDLAGTMEKSSEYFYDMFHFSNAGAAVAGTIIANGMSEVLTDTAALQQQSGTALP</sequence>
<dbReference type="OrthoDB" id="7333037at2"/>
<dbReference type="SUPFAM" id="SSF52266">
    <property type="entry name" value="SGNH hydrolase"/>
    <property type="match status" value="1"/>
</dbReference>